<dbReference type="AlphaFoldDB" id="A0AAD4MSP9"/>
<feature type="compositionally biased region" description="Polar residues" evidence="2">
    <location>
        <begin position="28"/>
        <end position="41"/>
    </location>
</feature>
<keyword evidence="6" id="KW-1185">Reference proteome</keyword>
<evidence type="ECO:0000259" key="4">
    <source>
        <dbReference type="PROSITE" id="PS50026"/>
    </source>
</evidence>
<dbReference type="SMART" id="SM00181">
    <property type="entry name" value="EGF"/>
    <property type="match status" value="2"/>
</dbReference>
<dbReference type="Gene3D" id="2.10.25.10">
    <property type="entry name" value="Laminin"/>
    <property type="match status" value="1"/>
</dbReference>
<reference evidence="5" key="1">
    <citation type="submission" date="2022-01" db="EMBL/GenBank/DDBJ databases">
        <title>Genome Sequence Resource for Two Populations of Ditylenchus destructor, the Migratory Endoparasitic Phytonematode.</title>
        <authorList>
            <person name="Zhang H."/>
            <person name="Lin R."/>
            <person name="Xie B."/>
        </authorList>
    </citation>
    <scope>NUCLEOTIDE SEQUENCE</scope>
    <source>
        <strain evidence="5">BazhouSP</strain>
    </source>
</reference>
<organism evidence="5 6">
    <name type="scientific">Ditylenchus destructor</name>
    <dbReference type="NCBI Taxonomy" id="166010"/>
    <lineage>
        <taxon>Eukaryota</taxon>
        <taxon>Metazoa</taxon>
        <taxon>Ecdysozoa</taxon>
        <taxon>Nematoda</taxon>
        <taxon>Chromadorea</taxon>
        <taxon>Rhabditida</taxon>
        <taxon>Tylenchina</taxon>
        <taxon>Tylenchomorpha</taxon>
        <taxon>Sphaerularioidea</taxon>
        <taxon>Anguinidae</taxon>
        <taxon>Anguininae</taxon>
        <taxon>Ditylenchus</taxon>
    </lineage>
</organism>
<name>A0AAD4MSP9_9BILA</name>
<keyword evidence="1" id="KW-1015">Disulfide bond</keyword>
<accession>A0AAD4MSP9</accession>
<comment type="caution">
    <text evidence="5">The sequence shown here is derived from an EMBL/GenBank/DDBJ whole genome shotgun (WGS) entry which is preliminary data.</text>
</comment>
<sequence length="227" mass="25050">MSQRRFWSFSIISALYILAFAHPIVPLSAQSGNDKPQTAESNPKEVRRKPTNLELGMPVAFPMFRPAALASAGPVTVTTESTTAEESEEHMEFVPLPSTVRSGSAPFVPVAAQNPTEPVEQWSMGRVTRRPNEPFETTTPRDKAAVYDPCLTFGCKNNGSCDVKENFKPFCVCQQGFSGERCEVDMCSDLFCHHLVETCRIRNGHPVCECADGQAGERCRQKVGFLC</sequence>
<proteinExistence type="predicted"/>
<dbReference type="EMBL" id="JAKKPZ010000098">
    <property type="protein sequence ID" value="KAI1702454.1"/>
    <property type="molecule type" value="Genomic_DNA"/>
</dbReference>
<feature type="disulfide bond" evidence="1">
    <location>
        <begin position="173"/>
        <end position="182"/>
    </location>
</feature>
<evidence type="ECO:0000313" key="6">
    <source>
        <dbReference type="Proteomes" id="UP001201812"/>
    </source>
</evidence>
<gene>
    <name evidence="5" type="ORF">DdX_15465</name>
</gene>
<dbReference type="Proteomes" id="UP001201812">
    <property type="component" value="Unassembled WGS sequence"/>
</dbReference>
<dbReference type="PROSITE" id="PS01186">
    <property type="entry name" value="EGF_2"/>
    <property type="match status" value="1"/>
</dbReference>
<feature type="domain" description="EGF-like" evidence="4">
    <location>
        <begin position="146"/>
        <end position="183"/>
    </location>
</feature>
<feature type="region of interest" description="Disordered" evidence="2">
    <location>
        <begin position="28"/>
        <end position="51"/>
    </location>
</feature>
<dbReference type="PROSITE" id="PS50026">
    <property type="entry name" value="EGF_3"/>
    <property type="match status" value="1"/>
</dbReference>
<protein>
    <submittedName>
        <fullName evidence="5">Abnormal pharyngeal pumping eat-20</fullName>
    </submittedName>
</protein>
<evidence type="ECO:0000256" key="2">
    <source>
        <dbReference type="SAM" id="MobiDB-lite"/>
    </source>
</evidence>
<comment type="caution">
    <text evidence="1">Lacks conserved residue(s) required for the propagation of feature annotation.</text>
</comment>
<dbReference type="CDD" id="cd00054">
    <property type="entry name" value="EGF_CA"/>
    <property type="match status" value="1"/>
</dbReference>
<dbReference type="PROSITE" id="PS00022">
    <property type="entry name" value="EGF_1"/>
    <property type="match status" value="2"/>
</dbReference>
<evidence type="ECO:0000256" key="1">
    <source>
        <dbReference type="PROSITE-ProRule" id="PRU00076"/>
    </source>
</evidence>
<evidence type="ECO:0000313" key="5">
    <source>
        <dbReference type="EMBL" id="KAI1702454.1"/>
    </source>
</evidence>
<feature type="chain" id="PRO_5042172054" evidence="3">
    <location>
        <begin position="22"/>
        <end position="227"/>
    </location>
</feature>
<keyword evidence="1" id="KW-0245">EGF-like domain</keyword>
<evidence type="ECO:0000256" key="3">
    <source>
        <dbReference type="SAM" id="SignalP"/>
    </source>
</evidence>
<dbReference type="InterPro" id="IPR000742">
    <property type="entry name" value="EGF"/>
</dbReference>
<dbReference type="SUPFAM" id="SSF57196">
    <property type="entry name" value="EGF/Laminin"/>
    <property type="match status" value="1"/>
</dbReference>
<keyword evidence="3" id="KW-0732">Signal</keyword>
<feature type="signal peptide" evidence="3">
    <location>
        <begin position="1"/>
        <end position="21"/>
    </location>
</feature>